<protein>
    <submittedName>
        <fullName evidence="1">Acylneuraminate cytidylyltransferase</fullName>
    </submittedName>
</protein>
<sequence>MNIAFIPVRGGSKSIPLKNIKEINGRPLVYWTLKAAEDCNYLEKIYVATDSTQIKKVVEDFKFSKVIVIDRSEEVSSDIASTEAVMLEFASKYKFDNIVLIQATSPLLQTQDLDRGFEIFNKKEIDSVVSVVRQKRFNWEIKDGFAVSTNYNIYNRPRRQDFEGYFVENGAFYITSKENLIRFKNRISGNIQICEMSEESYFEIDEPADWIIVENLLRQHQNVDRLDIKLLATDCDGVLTDGGMYYSDSGSELKKFNTLDGMGFELLRNLGIKIAIITGENNSLVKRRADKLKVDDIIFNQKDKLQSMNDLCEKYNITLQQCAYIGDDIFDLPAIEKVGLGCAPCSALDIVKQKANFVTNKKGGEGCVREVAEYIIKRIDGGNL</sequence>
<organism evidence="1 2">
    <name type="scientific">Candidatus Epulonipiscium fishelsonii</name>
    <dbReference type="NCBI Taxonomy" id="77094"/>
    <lineage>
        <taxon>Bacteria</taxon>
        <taxon>Bacillati</taxon>
        <taxon>Bacillota</taxon>
        <taxon>Clostridia</taxon>
        <taxon>Lachnospirales</taxon>
        <taxon>Lachnospiraceae</taxon>
        <taxon>Candidatus Epulonipiscium</taxon>
    </lineage>
</organism>
<reference evidence="1" key="1">
    <citation type="submission" date="2016-08" db="EMBL/GenBank/DDBJ databases">
        <authorList>
            <person name="Ngugi D.K."/>
            <person name="Miyake S."/>
            <person name="Stingl U."/>
        </authorList>
    </citation>
    <scope>NUCLEOTIDE SEQUENCE</scope>
    <source>
        <strain evidence="1">SCG-D08WGA-EpuloA1</strain>
    </source>
</reference>
<accession>A0ACC8XHN3</accession>
<name>A0ACC8XHN3_9FIRM</name>
<evidence type="ECO:0000313" key="2">
    <source>
        <dbReference type="Proteomes" id="UP000188637"/>
    </source>
</evidence>
<keyword evidence="1" id="KW-0808">Transferase</keyword>
<comment type="caution">
    <text evidence="1">The sequence shown here is derived from an EMBL/GenBank/DDBJ whole genome shotgun (WGS) entry which is preliminary data.</text>
</comment>
<gene>
    <name evidence="1" type="ORF">AN640_05980</name>
</gene>
<evidence type="ECO:0000313" key="1">
    <source>
        <dbReference type="EMBL" id="ONI43893.1"/>
    </source>
</evidence>
<keyword evidence="2" id="KW-1185">Reference proteome</keyword>
<keyword evidence="1" id="KW-0548">Nucleotidyltransferase</keyword>
<dbReference type="EMBL" id="LJHD01000131">
    <property type="protein sequence ID" value="ONI43893.1"/>
    <property type="molecule type" value="Genomic_DNA"/>
</dbReference>
<proteinExistence type="predicted"/>
<dbReference type="Proteomes" id="UP000188637">
    <property type="component" value="Unassembled WGS sequence"/>
</dbReference>